<evidence type="ECO:0000259" key="3">
    <source>
        <dbReference type="PROSITE" id="PS50879"/>
    </source>
</evidence>
<dbReference type="PROSITE" id="PS50878">
    <property type="entry name" value="RT_POL"/>
    <property type="match status" value="1"/>
</dbReference>
<dbReference type="InterPro" id="IPR036397">
    <property type="entry name" value="RNaseH_sf"/>
</dbReference>
<proteinExistence type="predicted"/>
<dbReference type="InterPro" id="IPR043502">
    <property type="entry name" value="DNA/RNA_pol_sf"/>
</dbReference>
<dbReference type="GO" id="GO:0004523">
    <property type="term" value="F:RNA-DNA hybrid ribonuclease activity"/>
    <property type="evidence" value="ECO:0007669"/>
    <property type="project" value="InterPro"/>
</dbReference>
<dbReference type="EMBL" id="BJWL01000013">
    <property type="protein sequence ID" value="GFY99208.1"/>
    <property type="molecule type" value="Genomic_DNA"/>
</dbReference>
<reference evidence="4 5" key="1">
    <citation type="submission" date="2019-07" db="EMBL/GenBank/DDBJ databases">
        <title>De Novo Assembly of kiwifruit Actinidia rufa.</title>
        <authorList>
            <person name="Sugita-Konishi S."/>
            <person name="Sato K."/>
            <person name="Mori E."/>
            <person name="Abe Y."/>
            <person name="Kisaki G."/>
            <person name="Hamano K."/>
            <person name="Suezawa K."/>
            <person name="Otani M."/>
            <person name="Fukuda T."/>
            <person name="Manabe T."/>
            <person name="Gomi K."/>
            <person name="Tabuchi M."/>
            <person name="Akimitsu K."/>
            <person name="Kataoka I."/>
        </authorList>
    </citation>
    <scope>NUCLEOTIDE SEQUENCE [LARGE SCALE GENOMIC DNA]</scope>
    <source>
        <strain evidence="5">cv. Fuchu</strain>
    </source>
</reference>
<dbReference type="PANTHER" id="PTHR24559:SF431">
    <property type="entry name" value="RNA-DIRECTED DNA POLYMERASE HOMOLOG"/>
    <property type="match status" value="1"/>
</dbReference>
<evidence type="ECO:0008006" key="6">
    <source>
        <dbReference type="Google" id="ProtNLM"/>
    </source>
</evidence>
<evidence type="ECO:0000313" key="5">
    <source>
        <dbReference type="Proteomes" id="UP000585474"/>
    </source>
</evidence>
<dbReference type="InterPro" id="IPR041577">
    <property type="entry name" value="RT_RNaseH_2"/>
</dbReference>
<comment type="caution">
    <text evidence="4">The sequence shown here is derived from an EMBL/GenBank/DDBJ whole genome shotgun (WGS) entry which is preliminary data.</text>
</comment>
<accession>A0A7J0FKI0</accession>
<dbReference type="Gene3D" id="3.30.420.10">
    <property type="entry name" value="Ribonuclease H-like superfamily/Ribonuclease H"/>
    <property type="match status" value="1"/>
</dbReference>
<evidence type="ECO:0000259" key="2">
    <source>
        <dbReference type="PROSITE" id="PS50878"/>
    </source>
</evidence>
<dbReference type="Gene3D" id="3.30.70.270">
    <property type="match status" value="1"/>
</dbReference>
<name>A0A7J0FKI0_9ERIC</name>
<dbReference type="InterPro" id="IPR043128">
    <property type="entry name" value="Rev_trsase/Diguanyl_cyclase"/>
</dbReference>
<dbReference type="PANTHER" id="PTHR24559">
    <property type="entry name" value="TRANSPOSON TY3-I GAG-POL POLYPROTEIN"/>
    <property type="match status" value="1"/>
</dbReference>
<feature type="compositionally biased region" description="Polar residues" evidence="1">
    <location>
        <begin position="21"/>
        <end position="39"/>
    </location>
</feature>
<dbReference type="InterPro" id="IPR002156">
    <property type="entry name" value="RNaseH_domain"/>
</dbReference>
<feature type="region of interest" description="Disordered" evidence="1">
    <location>
        <begin position="1"/>
        <end position="42"/>
    </location>
</feature>
<dbReference type="PROSITE" id="PS50879">
    <property type="entry name" value="RNASE_H_1"/>
    <property type="match status" value="1"/>
</dbReference>
<feature type="domain" description="Reverse transcriptase" evidence="2">
    <location>
        <begin position="539"/>
        <end position="718"/>
    </location>
</feature>
<dbReference type="Pfam" id="PF17919">
    <property type="entry name" value="RT_RNaseH_2"/>
    <property type="match status" value="1"/>
</dbReference>
<dbReference type="OrthoDB" id="1928766at2759"/>
<organism evidence="4 5">
    <name type="scientific">Actinidia rufa</name>
    <dbReference type="NCBI Taxonomy" id="165716"/>
    <lineage>
        <taxon>Eukaryota</taxon>
        <taxon>Viridiplantae</taxon>
        <taxon>Streptophyta</taxon>
        <taxon>Embryophyta</taxon>
        <taxon>Tracheophyta</taxon>
        <taxon>Spermatophyta</taxon>
        <taxon>Magnoliopsida</taxon>
        <taxon>eudicotyledons</taxon>
        <taxon>Gunneridae</taxon>
        <taxon>Pentapetalae</taxon>
        <taxon>asterids</taxon>
        <taxon>Ericales</taxon>
        <taxon>Actinidiaceae</taxon>
        <taxon>Actinidia</taxon>
    </lineage>
</organism>
<sequence length="973" mass="111324">MGNDSSRPSKHLHNRCLPRPNASSPLDNRTRPMANTSQAPDLEGLHREIHGMAEQMRVMNENNARLIQLLAAANLPPPAAPPIPKLSDPIALVAWETIIPRTTTVRAEREEGDISRQVLPNVKEARLHRNPAKLQERRSMRLGEEDPLAEMIKPDDGIYPSDKVVIMAMIEGLRPGSLFDSLFKNIFETLSVVQSKADKYITAEELAKAKCREEMRSKRSDQDSKRTNERRPRTPPRCPKLVLPPLNAPIAQVLIEIKHEKFVKWPRKIKTDPQKRNRNKYCEFLQDHGHNTEDCFQLKEQIADLIKKGYLRKYVADCPPPNSPKRRYGGCSTSSRKKHVRNANGRADEEVYNLSSSAVDILPPITFNNDDLRGLHFPHDDALVVSAFIANFNVQRILVDNRSSADILFISAFDKMKIGLDKLHPFHTPLDFIMVDCPSPYNAILGRLTLGRTRAITSTYHLKMKFPTSTRIGEIVDAEIGALRDEIEETLLDPRESKNTKPLEEITPVSIHPDFLDRHKEVRPERLNIIEKEMAKLIKTSVIRESHYPNWLANVVVAPKKGKKWRVCVDFTDLNKACPKDSFSLPKIDLIVDLTSKHELLSFMDTFSGYYQIKMHLPDVEKTSFITERGLYCYKVMPFGLKNTGATYQRLVNKMFKEQIKKTMEVYIDDMLVKSLKVANHITHLEEAFGILRKYKMMLNPSKCIFRVSSGKFLRFLVTKRGIEVNPDQIQALLVMSSPKNIHEMQQLTGRVATLNRFVFKLADKCEELFVYLPVSSTAVSVVLVREKDRVQKLVYYVSKVLMGAETRYLKIEKLAYALLITARKLHHYFQAHPIAILNDQPLKQILQRPDTSGRFLKWFKTTNNEAEYEDLLTGLRMAIELGVDFLDIFSDSQLVVNQVQGVYLAKDTRMVAYLDEVKTISGKIRDFKIRQIPREENKKADALANLASTFDFILDRCKPLEFLASPSIKVPT</sequence>
<dbReference type="SUPFAM" id="SSF56672">
    <property type="entry name" value="DNA/RNA polymerases"/>
    <property type="match status" value="1"/>
</dbReference>
<dbReference type="InterPro" id="IPR012337">
    <property type="entry name" value="RNaseH-like_sf"/>
</dbReference>
<dbReference type="GO" id="GO:0003676">
    <property type="term" value="F:nucleic acid binding"/>
    <property type="evidence" value="ECO:0007669"/>
    <property type="project" value="InterPro"/>
</dbReference>
<dbReference type="CDD" id="cd01647">
    <property type="entry name" value="RT_LTR"/>
    <property type="match status" value="1"/>
</dbReference>
<dbReference type="AlphaFoldDB" id="A0A7J0FKI0"/>
<dbReference type="Gene3D" id="3.10.10.10">
    <property type="entry name" value="HIV Type 1 Reverse Transcriptase, subunit A, domain 1"/>
    <property type="match status" value="1"/>
</dbReference>
<feature type="compositionally biased region" description="Basic and acidic residues" evidence="1">
    <location>
        <begin position="211"/>
        <end position="232"/>
    </location>
</feature>
<dbReference type="Pfam" id="PF00078">
    <property type="entry name" value="RVT_1"/>
    <property type="match status" value="1"/>
</dbReference>
<evidence type="ECO:0000256" key="1">
    <source>
        <dbReference type="SAM" id="MobiDB-lite"/>
    </source>
</evidence>
<feature type="domain" description="RNase H type-1" evidence="3">
    <location>
        <begin position="802"/>
        <end position="950"/>
    </location>
</feature>
<dbReference type="SUPFAM" id="SSF53098">
    <property type="entry name" value="Ribonuclease H-like"/>
    <property type="match status" value="1"/>
</dbReference>
<evidence type="ECO:0000313" key="4">
    <source>
        <dbReference type="EMBL" id="GFY99208.1"/>
    </source>
</evidence>
<feature type="region of interest" description="Disordered" evidence="1">
    <location>
        <begin position="211"/>
        <end position="242"/>
    </location>
</feature>
<keyword evidence="5" id="KW-1185">Reference proteome</keyword>
<protein>
    <recommendedName>
        <fullName evidence="6">Reverse transcriptase domain-containing protein</fullName>
    </recommendedName>
</protein>
<dbReference type="InterPro" id="IPR053134">
    <property type="entry name" value="RNA-dir_DNA_polymerase"/>
</dbReference>
<dbReference type="InterPro" id="IPR000477">
    <property type="entry name" value="RT_dom"/>
</dbReference>
<dbReference type="CDD" id="cd09279">
    <property type="entry name" value="RNase_HI_like"/>
    <property type="match status" value="1"/>
</dbReference>
<gene>
    <name evidence="4" type="ORF">Acr_13g0006090</name>
</gene>
<dbReference type="Proteomes" id="UP000585474">
    <property type="component" value="Unassembled WGS sequence"/>
</dbReference>
<dbReference type="Pfam" id="PF13456">
    <property type="entry name" value="RVT_3"/>
    <property type="match status" value="1"/>
</dbReference>